<dbReference type="AlphaFoldDB" id="A0A542E853"/>
<dbReference type="Proteomes" id="UP000316298">
    <property type="component" value="Unassembled WGS sequence"/>
</dbReference>
<organism evidence="1 2">
    <name type="scientific">Kribbella jejuensis</name>
    <dbReference type="NCBI Taxonomy" id="236068"/>
    <lineage>
        <taxon>Bacteria</taxon>
        <taxon>Bacillati</taxon>
        <taxon>Actinomycetota</taxon>
        <taxon>Actinomycetes</taxon>
        <taxon>Propionibacteriales</taxon>
        <taxon>Kribbellaceae</taxon>
        <taxon>Kribbella</taxon>
    </lineage>
</organism>
<gene>
    <name evidence="1" type="ORF">FB475_4414</name>
</gene>
<dbReference type="EMBL" id="VFMM01000002">
    <property type="protein sequence ID" value="TQJ11497.1"/>
    <property type="molecule type" value="Genomic_DNA"/>
</dbReference>
<proteinExistence type="predicted"/>
<sequence length="94" mass="9926">MTDKDKLSVTVDPDVAAAARAAVSSGRAGSVSAWVNEALHRQVDHERRLNGLERFLAAYESEHGTITEAEMADAVRAARAGATVVRGKRSHGAA</sequence>
<name>A0A542E853_9ACTN</name>
<protein>
    <submittedName>
        <fullName evidence="1">Uncharacterized protein</fullName>
    </submittedName>
</protein>
<comment type="caution">
    <text evidence="1">The sequence shown here is derived from an EMBL/GenBank/DDBJ whole genome shotgun (WGS) entry which is preliminary data.</text>
</comment>
<keyword evidence="2" id="KW-1185">Reference proteome</keyword>
<dbReference type="RefSeq" id="WP_141858445.1">
    <property type="nucleotide sequence ID" value="NZ_BAAAKA010000030.1"/>
</dbReference>
<evidence type="ECO:0000313" key="1">
    <source>
        <dbReference type="EMBL" id="TQJ11497.1"/>
    </source>
</evidence>
<evidence type="ECO:0000313" key="2">
    <source>
        <dbReference type="Proteomes" id="UP000316298"/>
    </source>
</evidence>
<reference evidence="1 2" key="1">
    <citation type="submission" date="2019-06" db="EMBL/GenBank/DDBJ databases">
        <title>Sequencing the genomes of 1000 actinobacteria strains.</title>
        <authorList>
            <person name="Klenk H.-P."/>
        </authorList>
    </citation>
    <scope>NUCLEOTIDE SEQUENCE [LARGE SCALE GENOMIC DNA]</scope>
    <source>
        <strain evidence="1 2">DSM 17305</strain>
    </source>
</reference>
<accession>A0A542E853</accession>